<dbReference type="GO" id="GO:0015562">
    <property type="term" value="F:efflux transmembrane transporter activity"/>
    <property type="evidence" value="ECO:0007669"/>
    <property type="project" value="InterPro"/>
</dbReference>
<evidence type="ECO:0000256" key="1">
    <source>
        <dbReference type="ARBA" id="ARBA00004442"/>
    </source>
</evidence>
<protein>
    <submittedName>
        <fullName evidence="9">Outer membrane protein</fullName>
    </submittedName>
</protein>
<comment type="subcellular location">
    <subcellularLocation>
        <location evidence="1">Cell outer membrane</location>
    </subcellularLocation>
</comment>
<organism evidence="9 10">
    <name type="scientific">Kushneria indalinina DSM 14324</name>
    <dbReference type="NCBI Taxonomy" id="1122140"/>
    <lineage>
        <taxon>Bacteria</taxon>
        <taxon>Pseudomonadati</taxon>
        <taxon>Pseudomonadota</taxon>
        <taxon>Gammaproteobacteria</taxon>
        <taxon>Oceanospirillales</taxon>
        <taxon>Halomonadaceae</taxon>
        <taxon>Kushneria</taxon>
    </lineage>
</organism>
<feature type="coiled-coil region" evidence="8">
    <location>
        <begin position="180"/>
        <end position="207"/>
    </location>
</feature>
<dbReference type="SUPFAM" id="SSF56954">
    <property type="entry name" value="Outer membrane efflux proteins (OEP)"/>
    <property type="match status" value="1"/>
</dbReference>
<dbReference type="OrthoDB" id="9813458at2"/>
<dbReference type="GO" id="GO:0015288">
    <property type="term" value="F:porin activity"/>
    <property type="evidence" value="ECO:0007669"/>
    <property type="project" value="TreeGrafter"/>
</dbReference>
<name>A0A3D9DU35_9GAMM</name>
<dbReference type="Proteomes" id="UP000256334">
    <property type="component" value="Unassembled WGS sequence"/>
</dbReference>
<dbReference type="GO" id="GO:0009279">
    <property type="term" value="C:cell outer membrane"/>
    <property type="evidence" value="ECO:0007669"/>
    <property type="project" value="UniProtKB-SubCell"/>
</dbReference>
<sequence>MIMKDRASHQTLRALLVSVLFFGTTWLPAVALAEPQTSTETALEPLTMYGAAPADDDRAPGDGIDSARAIIPSLPALYAHARDHDAELRRQMLEAEATGLETSRARAGLLPSIDLTYSVGYTDSDNYYSDGADSCEENPRTGELLGGDDFEARCRGHSTDTTAQVQLTQPLFSMERWRALAQSREQVQAAQLQLAVAEQQLALETAEAYMDGFYNAQQKRLLAGKQRSLELQVKQAQRAYELGIGDRIDLLAARSRLDQAGAEIAVADNQYADAVARLERLTGQTPDFTRFALEELSEAQWPVPEAMEYSQATISDNVRVRLAAQQLAVADAVQSVRQAGYYPEVSLNLSWMDRNSDDPYRESEDRSAVIQARMNLYQGGATSAEIRQADLRRQSQSADVQQQKRLALEEIRRRHRSIGGDLSRLKALSQSIRSSELYLEAADRGAALGLRDLVDVLDARADLYDQRIQYVDAFRQLLLDRLNLQAAAGPLASDDMTDAMTMIGRIIGPPHDDTPLPSGVEASS</sequence>
<keyword evidence="7" id="KW-0998">Cell outer membrane</keyword>
<dbReference type="InterPro" id="IPR051906">
    <property type="entry name" value="TolC-like"/>
</dbReference>
<evidence type="ECO:0000256" key="3">
    <source>
        <dbReference type="ARBA" id="ARBA00022448"/>
    </source>
</evidence>
<dbReference type="PANTHER" id="PTHR30026:SF20">
    <property type="entry name" value="OUTER MEMBRANE PROTEIN TOLC"/>
    <property type="match status" value="1"/>
</dbReference>
<keyword evidence="5" id="KW-0812">Transmembrane</keyword>
<proteinExistence type="inferred from homology"/>
<evidence type="ECO:0000256" key="5">
    <source>
        <dbReference type="ARBA" id="ARBA00022692"/>
    </source>
</evidence>
<dbReference type="AlphaFoldDB" id="A0A3D9DU35"/>
<dbReference type="InterPro" id="IPR003423">
    <property type="entry name" value="OMP_efflux"/>
</dbReference>
<comment type="caution">
    <text evidence="9">The sequence shown here is derived from an EMBL/GenBank/DDBJ whole genome shotgun (WGS) entry which is preliminary data.</text>
</comment>
<keyword evidence="6" id="KW-0472">Membrane</keyword>
<dbReference type="GO" id="GO:1990281">
    <property type="term" value="C:efflux pump complex"/>
    <property type="evidence" value="ECO:0007669"/>
    <property type="project" value="TreeGrafter"/>
</dbReference>
<keyword evidence="3" id="KW-0813">Transport</keyword>
<gene>
    <name evidence="9" type="ORF">C8D72_2671</name>
</gene>
<evidence type="ECO:0000256" key="4">
    <source>
        <dbReference type="ARBA" id="ARBA00022452"/>
    </source>
</evidence>
<evidence type="ECO:0000313" key="10">
    <source>
        <dbReference type="Proteomes" id="UP000256334"/>
    </source>
</evidence>
<reference evidence="9 10" key="1">
    <citation type="submission" date="2018-07" db="EMBL/GenBank/DDBJ databases">
        <title>Genomic Encyclopedia of Type Strains, Phase IV (KMG-IV): sequencing the most valuable type-strain genomes for metagenomic binning, comparative biology and taxonomic classification.</title>
        <authorList>
            <person name="Goeker M."/>
        </authorList>
    </citation>
    <scope>NUCLEOTIDE SEQUENCE [LARGE SCALE GENOMIC DNA]</scope>
    <source>
        <strain evidence="9 10">DSM 14324</strain>
    </source>
</reference>
<evidence type="ECO:0000256" key="7">
    <source>
        <dbReference type="ARBA" id="ARBA00023237"/>
    </source>
</evidence>
<evidence type="ECO:0000256" key="8">
    <source>
        <dbReference type="SAM" id="Coils"/>
    </source>
</evidence>
<evidence type="ECO:0000256" key="6">
    <source>
        <dbReference type="ARBA" id="ARBA00023136"/>
    </source>
</evidence>
<accession>A0A3D9DU35</accession>
<keyword evidence="4" id="KW-1134">Transmembrane beta strand</keyword>
<evidence type="ECO:0000313" key="9">
    <source>
        <dbReference type="EMBL" id="REC94300.1"/>
    </source>
</evidence>
<keyword evidence="8" id="KW-0175">Coiled coil</keyword>
<evidence type="ECO:0000256" key="2">
    <source>
        <dbReference type="ARBA" id="ARBA00007613"/>
    </source>
</evidence>
<dbReference type="PANTHER" id="PTHR30026">
    <property type="entry name" value="OUTER MEMBRANE PROTEIN TOLC"/>
    <property type="match status" value="1"/>
</dbReference>
<dbReference type="Gene3D" id="1.20.1600.10">
    <property type="entry name" value="Outer membrane efflux proteins (OEP)"/>
    <property type="match status" value="2"/>
</dbReference>
<comment type="similarity">
    <text evidence="2">Belongs to the outer membrane factor (OMF) (TC 1.B.17) family.</text>
</comment>
<dbReference type="Pfam" id="PF02321">
    <property type="entry name" value="OEP"/>
    <property type="match status" value="2"/>
</dbReference>
<dbReference type="EMBL" id="QRDJ01000008">
    <property type="protein sequence ID" value="REC94300.1"/>
    <property type="molecule type" value="Genomic_DNA"/>
</dbReference>
<keyword evidence="10" id="KW-1185">Reference proteome</keyword>